<feature type="signal peptide" evidence="1">
    <location>
        <begin position="1"/>
        <end position="18"/>
    </location>
</feature>
<organism evidence="2 3">
    <name type="scientific">Mollisia scopiformis</name>
    <name type="common">Conifer needle endophyte fungus</name>
    <name type="synonym">Phialocephala scopiformis</name>
    <dbReference type="NCBI Taxonomy" id="149040"/>
    <lineage>
        <taxon>Eukaryota</taxon>
        <taxon>Fungi</taxon>
        <taxon>Dikarya</taxon>
        <taxon>Ascomycota</taxon>
        <taxon>Pezizomycotina</taxon>
        <taxon>Leotiomycetes</taxon>
        <taxon>Helotiales</taxon>
        <taxon>Mollisiaceae</taxon>
        <taxon>Mollisia</taxon>
    </lineage>
</organism>
<name>A0A194XH40_MOLSC</name>
<dbReference type="PANTHER" id="PTHR43194">
    <property type="entry name" value="HYDROLASE ALPHA/BETA FOLD FAMILY"/>
    <property type="match status" value="1"/>
</dbReference>
<dbReference type="PANTHER" id="PTHR43194:SF4">
    <property type="entry name" value="AB HYDROLASE-1 DOMAIN-CONTAINING PROTEIN"/>
    <property type="match status" value="1"/>
</dbReference>
<dbReference type="KEGG" id="psco:LY89DRAFT_490577"/>
<dbReference type="CDD" id="cd12809">
    <property type="entry name" value="Esterase_713_like-2"/>
    <property type="match status" value="1"/>
</dbReference>
<dbReference type="OrthoDB" id="9978720at2759"/>
<dbReference type="EMBL" id="KQ947411">
    <property type="protein sequence ID" value="KUJ19444.1"/>
    <property type="molecule type" value="Genomic_DNA"/>
</dbReference>
<evidence type="ECO:0000313" key="3">
    <source>
        <dbReference type="Proteomes" id="UP000070700"/>
    </source>
</evidence>
<dbReference type="GO" id="GO:0016787">
    <property type="term" value="F:hydrolase activity"/>
    <property type="evidence" value="ECO:0007669"/>
    <property type="project" value="UniProtKB-KW"/>
</dbReference>
<evidence type="ECO:0000313" key="2">
    <source>
        <dbReference type="EMBL" id="KUJ19444.1"/>
    </source>
</evidence>
<sequence length="402" mass="43797">MQLLAVLRFCSLAIAVTAIDCSGINGIKPQCFSAETAYKRDVFWVGGKYVNAAIGLLTYDQIYVEKLTPNQGVKKPYPVVLFHGGGISGATWLNTPDNRKGFTSMFLDQGYLIYIIDQSSVGRGTQEDLVGYPLRIGSTSNITEVGFTNPQAADAYPQSQLHTQWPGAGVRGDPVFDAFESGFIPLTSNNTRQEISMRASGCELLNLIGPSFLVSHSIGAVHPILLSDECPSLVAGNVNLEPGNIPFESYVGNATSSVGRTAARPFGLTVTNLNYDPPISNYTDLITETVGEDTPASRSCIQQSNSTSNYTIHNLPNVAKVPYVAFTGEASPHATYDHCVIQYLNQIGVKTDWVKLADVGVHRNGHFGYLELNNVAYFKVVEKWISKRANVLGGNEWNDWKE</sequence>
<dbReference type="GeneID" id="28817622"/>
<keyword evidence="2" id="KW-0378">Hydrolase</keyword>
<proteinExistence type="predicted"/>
<dbReference type="SUPFAM" id="SSF53474">
    <property type="entry name" value="alpha/beta-Hydrolases"/>
    <property type="match status" value="1"/>
</dbReference>
<reference evidence="2 3" key="1">
    <citation type="submission" date="2015-10" db="EMBL/GenBank/DDBJ databases">
        <title>Full genome of DAOMC 229536 Phialocephala scopiformis, a fungal endophyte of spruce producing the potent anti-insectan compound rugulosin.</title>
        <authorList>
            <consortium name="DOE Joint Genome Institute"/>
            <person name="Walker A.K."/>
            <person name="Frasz S.L."/>
            <person name="Seifert K.A."/>
            <person name="Miller J.D."/>
            <person name="Mondo S.J."/>
            <person name="Labutti K."/>
            <person name="Lipzen A."/>
            <person name="Dockter R."/>
            <person name="Kennedy M."/>
            <person name="Grigoriev I.V."/>
            <person name="Spatafora J.W."/>
        </authorList>
    </citation>
    <scope>NUCLEOTIDE SEQUENCE [LARGE SCALE GENOMIC DNA]</scope>
    <source>
        <strain evidence="2 3">CBS 120377</strain>
    </source>
</reference>
<dbReference type="Proteomes" id="UP000070700">
    <property type="component" value="Unassembled WGS sequence"/>
</dbReference>
<dbReference type="InterPro" id="IPR050228">
    <property type="entry name" value="Carboxylesterase_BioH"/>
</dbReference>
<dbReference type="InterPro" id="IPR029058">
    <property type="entry name" value="AB_hydrolase_fold"/>
</dbReference>
<keyword evidence="1" id="KW-0732">Signal</keyword>
<dbReference type="Gene3D" id="3.40.50.1820">
    <property type="entry name" value="alpha/beta hydrolase"/>
    <property type="match status" value="1"/>
</dbReference>
<accession>A0A194XH40</accession>
<dbReference type="InParanoid" id="A0A194XH40"/>
<dbReference type="AlphaFoldDB" id="A0A194XH40"/>
<keyword evidence="3" id="KW-1185">Reference proteome</keyword>
<protein>
    <submittedName>
        <fullName evidence="2">Alpha/beta-hydrolase</fullName>
    </submittedName>
</protein>
<feature type="chain" id="PRO_5008268241" evidence="1">
    <location>
        <begin position="19"/>
        <end position="402"/>
    </location>
</feature>
<dbReference type="RefSeq" id="XP_018073799.1">
    <property type="nucleotide sequence ID" value="XM_018207896.1"/>
</dbReference>
<evidence type="ECO:0000256" key="1">
    <source>
        <dbReference type="SAM" id="SignalP"/>
    </source>
</evidence>
<gene>
    <name evidence="2" type="ORF">LY89DRAFT_490577</name>
</gene>